<dbReference type="RefSeq" id="WP_091898345.1">
    <property type="nucleotide sequence ID" value="NZ_FOSJ01000049.1"/>
</dbReference>
<keyword evidence="1" id="KW-0472">Membrane</keyword>
<evidence type="ECO:0000256" key="1">
    <source>
        <dbReference type="SAM" id="Phobius"/>
    </source>
</evidence>
<dbReference type="EMBL" id="FOSJ01000049">
    <property type="protein sequence ID" value="SFK55934.1"/>
    <property type="molecule type" value="Genomic_DNA"/>
</dbReference>
<feature type="transmembrane region" description="Helical" evidence="1">
    <location>
        <begin position="42"/>
        <end position="61"/>
    </location>
</feature>
<sequence>MEQYIPLLAISTVLGTIHYLLLNSLDLLDFFDHTQSDEKNSLIVMMGLITFVVNYTAQYFTEQTWYFLWYYVSSFVLVIITELVIFQLINKLLFCMKRKVSNEKSYSFFTPVLRKFLEKEIGKNVGIYVVIYNLINKLIEHGGIKNYSFKDTEEKHMVIELAPDSDRTKTDYEKIRHVLSNQSYNIYINFNQKYKFLKFQKNKYSD</sequence>
<keyword evidence="1" id="KW-0812">Transmembrane</keyword>
<protein>
    <submittedName>
        <fullName evidence="2">Uncharacterized protein</fullName>
    </submittedName>
</protein>
<keyword evidence="3" id="KW-1185">Reference proteome</keyword>
<proteinExistence type="predicted"/>
<dbReference type="Proteomes" id="UP000199589">
    <property type="component" value="Unassembled WGS sequence"/>
</dbReference>
<organism evidence="2 3">
    <name type="scientific">Marinilactibacillus piezotolerans</name>
    <dbReference type="NCBI Taxonomy" id="258723"/>
    <lineage>
        <taxon>Bacteria</taxon>
        <taxon>Bacillati</taxon>
        <taxon>Bacillota</taxon>
        <taxon>Bacilli</taxon>
        <taxon>Lactobacillales</taxon>
        <taxon>Carnobacteriaceae</taxon>
        <taxon>Marinilactibacillus</taxon>
    </lineage>
</organism>
<feature type="transmembrane region" description="Helical" evidence="1">
    <location>
        <begin position="67"/>
        <end position="89"/>
    </location>
</feature>
<dbReference type="AlphaFoldDB" id="A0A1I4AHS8"/>
<gene>
    <name evidence="2" type="ORF">SAMN04488569_104913</name>
</gene>
<evidence type="ECO:0000313" key="2">
    <source>
        <dbReference type="EMBL" id="SFK55934.1"/>
    </source>
</evidence>
<dbReference type="OrthoDB" id="9962730at2"/>
<accession>A0A1I4AHS8</accession>
<keyword evidence="1" id="KW-1133">Transmembrane helix</keyword>
<name>A0A1I4AHS8_9LACT</name>
<feature type="transmembrane region" description="Helical" evidence="1">
    <location>
        <begin position="6"/>
        <end position="22"/>
    </location>
</feature>
<evidence type="ECO:0000313" key="3">
    <source>
        <dbReference type="Proteomes" id="UP000199589"/>
    </source>
</evidence>
<reference evidence="3" key="1">
    <citation type="submission" date="2016-10" db="EMBL/GenBank/DDBJ databases">
        <authorList>
            <person name="Varghese N."/>
            <person name="Submissions S."/>
        </authorList>
    </citation>
    <scope>NUCLEOTIDE SEQUENCE [LARGE SCALE GENOMIC DNA]</scope>
    <source>
        <strain evidence="3">DSM 16108</strain>
    </source>
</reference>